<dbReference type="AlphaFoldDB" id="A0A2Z3GHZ5"/>
<gene>
    <name evidence="1" type="ORF">DDQ68_00860</name>
</gene>
<dbReference type="PANTHER" id="PTHR10412">
    <property type="entry name" value="MANNOSYL-OLIGOSACCHARIDE GLUCOSIDASE"/>
    <property type="match status" value="1"/>
</dbReference>
<dbReference type="InterPro" id="IPR004888">
    <property type="entry name" value="Glycoside_hydrolase_63"/>
</dbReference>
<dbReference type="InterPro" id="IPR012341">
    <property type="entry name" value="6hp_glycosidase-like_sf"/>
</dbReference>
<proteinExistence type="predicted"/>
<evidence type="ECO:0000313" key="1">
    <source>
        <dbReference type="EMBL" id="AWM31462.1"/>
    </source>
</evidence>
<dbReference type="Proteomes" id="UP000245999">
    <property type="component" value="Chromosome"/>
</dbReference>
<evidence type="ECO:0008006" key="3">
    <source>
        <dbReference type="Google" id="ProtNLM"/>
    </source>
</evidence>
<protein>
    <recommendedName>
        <fullName evidence="3">Glucosidase</fullName>
    </recommendedName>
</protein>
<dbReference type="InterPro" id="IPR008928">
    <property type="entry name" value="6-hairpin_glycosidase_sf"/>
</dbReference>
<dbReference type="Gene3D" id="1.50.10.10">
    <property type="match status" value="1"/>
</dbReference>
<dbReference type="KEGG" id="hnv:DDQ68_00860"/>
<dbReference type="OrthoDB" id="9781878at2"/>
<dbReference type="EMBL" id="CP029145">
    <property type="protein sequence ID" value="AWM31462.1"/>
    <property type="molecule type" value="Genomic_DNA"/>
</dbReference>
<sequence>MAYVAGESDSDMFGGNSNWRGPICLPVNYLIIKLLQRLNFHDGYSFTIEYPTGSGHELNLHQVAAALAKRLAGLLLRGPDGRRPAFAQSELLQTDPHFKDYLLFPEYFDGDYGKGLGVSHQTGWTGLIGRLLQ</sequence>
<dbReference type="GO" id="GO:0004573">
    <property type="term" value="F:Glc3Man9GlcNAc2 oligosaccharide glucosidase activity"/>
    <property type="evidence" value="ECO:0007669"/>
    <property type="project" value="InterPro"/>
</dbReference>
<organism evidence="1 2">
    <name type="scientific">Hymenobacter nivis</name>
    <dbReference type="NCBI Taxonomy" id="1850093"/>
    <lineage>
        <taxon>Bacteria</taxon>
        <taxon>Pseudomonadati</taxon>
        <taxon>Bacteroidota</taxon>
        <taxon>Cytophagia</taxon>
        <taxon>Cytophagales</taxon>
        <taxon>Hymenobacteraceae</taxon>
        <taxon>Hymenobacter</taxon>
    </lineage>
</organism>
<reference evidence="2" key="1">
    <citation type="submission" date="2018-04" db="EMBL/GenBank/DDBJ databases">
        <title>Complete genome of Antarctic heterotrophic bacterium Hymenobacter nivis.</title>
        <authorList>
            <person name="Terashima M."/>
        </authorList>
    </citation>
    <scope>NUCLEOTIDE SEQUENCE [LARGE SCALE GENOMIC DNA]</scope>
    <source>
        <strain evidence="2">NBRC 111535</strain>
    </source>
</reference>
<keyword evidence="2" id="KW-1185">Reference proteome</keyword>
<dbReference type="RefSeq" id="WP_109652051.1">
    <property type="nucleotide sequence ID" value="NZ_CP029145.1"/>
</dbReference>
<accession>A0A2Z3GHZ5</accession>
<dbReference type="PANTHER" id="PTHR10412:SF10">
    <property type="entry name" value="GLYCOSYL HYDROLASE FAMILY 63 C-TERMINAL DOMAIN-CONTAINING PROTEIN"/>
    <property type="match status" value="1"/>
</dbReference>
<dbReference type="GO" id="GO:0009311">
    <property type="term" value="P:oligosaccharide metabolic process"/>
    <property type="evidence" value="ECO:0007669"/>
    <property type="project" value="InterPro"/>
</dbReference>
<dbReference type="SUPFAM" id="SSF48208">
    <property type="entry name" value="Six-hairpin glycosidases"/>
    <property type="match status" value="1"/>
</dbReference>
<evidence type="ECO:0000313" key="2">
    <source>
        <dbReference type="Proteomes" id="UP000245999"/>
    </source>
</evidence>
<name>A0A2Z3GHZ5_9BACT</name>